<dbReference type="Gene3D" id="1.10.1040.10">
    <property type="entry name" value="N-(1-d-carboxylethyl)-l-norvaline Dehydrogenase, domain 2"/>
    <property type="match status" value="1"/>
</dbReference>
<evidence type="ECO:0000313" key="4">
    <source>
        <dbReference type="EMBL" id="WZN43897.1"/>
    </source>
</evidence>
<feature type="domain" description="6-phosphogluconate dehydrogenase NADP-binding" evidence="2">
    <location>
        <begin position="28"/>
        <end position="177"/>
    </location>
</feature>
<evidence type="ECO:0000259" key="3">
    <source>
        <dbReference type="Pfam" id="PF21761"/>
    </source>
</evidence>
<gene>
    <name evidence="4" type="ORF">WJU16_24550</name>
</gene>
<proteinExistence type="predicted"/>
<name>A0ABZ2YXV9_9BACT</name>
<dbReference type="Gene3D" id="3.40.50.720">
    <property type="entry name" value="NAD(P)-binding Rossmann-like Domain"/>
    <property type="match status" value="1"/>
</dbReference>
<dbReference type="Pfam" id="PF21761">
    <property type="entry name" value="RedAm-like_C"/>
    <property type="match status" value="1"/>
</dbReference>
<dbReference type="SUPFAM" id="SSF51735">
    <property type="entry name" value="NAD(P)-binding Rossmann-fold domains"/>
    <property type="match status" value="1"/>
</dbReference>
<dbReference type="Proteomes" id="UP001485459">
    <property type="component" value="Chromosome"/>
</dbReference>
<keyword evidence="1" id="KW-0560">Oxidoreductase</keyword>
<dbReference type="InterPro" id="IPR006115">
    <property type="entry name" value="6PGDH_NADP-bd"/>
</dbReference>
<dbReference type="InterPro" id="IPR048666">
    <property type="entry name" value="RedAm-like_C"/>
</dbReference>
<dbReference type="InterPro" id="IPR036291">
    <property type="entry name" value="NAD(P)-bd_dom_sf"/>
</dbReference>
<dbReference type="EMBL" id="CP149822">
    <property type="protein sequence ID" value="WZN43897.1"/>
    <property type="molecule type" value="Genomic_DNA"/>
</dbReference>
<evidence type="ECO:0000256" key="1">
    <source>
        <dbReference type="ARBA" id="ARBA00023002"/>
    </source>
</evidence>
<reference evidence="5" key="1">
    <citation type="submission" date="2024-03" db="EMBL/GenBank/DDBJ databases">
        <title>Chitinophaga horti sp. nov., isolated from garden soil.</title>
        <authorList>
            <person name="Lee D.S."/>
            <person name="Han D.M."/>
            <person name="Baek J.H."/>
            <person name="Choi D.G."/>
            <person name="Jeon J.H."/>
            <person name="Jeon C.O."/>
        </authorList>
    </citation>
    <scope>NUCLEOTIDE SEQUENCE [LARGE SCALE GENOMIC DNA]</scope>
    <source>
        <strain evidence="5">GPA1</strain>
    </source>
</reference>
<dbReference type="InterPro" id="IPR015815">
    <property type="entry name" value="HIBADH-related"/>
</dbReference>
<dbReference type="InterPro" id="IPR013328">
    <property type="entry name" value="6PGD_dom2"/>
</dbReference>
<dbReference type="PIRSF" id="PIRSF000103">
    <property type="entry name" value="HIBADH"/>
    <property type="match status" value="1"/>
</dbReference>
<feature type="domain" description="NADPH-dependent reductive aminase-like C-terminal" evidence="3">
    <location>
        <begin position="185"/>
        <end position="309"/>
    </location>
</feature>
<dbReference type="PANTHER" id="PTHR43580">
    <property type="entry name" value="OXIDOREDUCTASE GLYR1-RELATED"/>
    <property type="match status" value="1"/>
</dbReference>
<sequence>MARVRANPQFCSSKNEWKMKNNNERTAAVLGLGMMGATLAKLLLAAGYEVTVWNRNKDKSALLAEAGATVADSPGAAVNAGQVIVMCVHDYAAATSILSQTEQSGWKGKVLVQLTSGSPAEAEQQEQWAEALGARYLDGAIQAAPQQMGREDTPLFLSGKNAAWDQALPVLKVFAGSPEWLGIPAGLASSVDLATLSGIYGTMMGFFHGARIMEHAGFPVDKYAALLSGILGTFGEFIQLEGQLVHQNRFEKSESPMSISVDATARILRQAQESGIHDKFPRYVAGAFREAADKGLANEELAAMIKVLRG</sequence>
<dbReference type="RefSeq" id="WP_341838691.1">
    <property type="nucleotide sequence ID" value="NZ_CP149822.1"/>
</dbReference>
<evidence type="ECO:0000313" key="5">
    <source>
        <dbReference type="Proteomes" id="UP001485459"/>
    </source>
</evidence>
<accession>A0ABZ2YXV9</accession>
<protein>
    <submittedName>
        <fullName evidence="4">NAD(P)-binding domain-containing protein</fullName>
    </submittedName>
</protein>
<evidence type="ECO:0000259" key="2">
    <source>
        <dbReference type="Pfam" id="PF03446"/>
    </source>
</evidence>
<dbReference type="InterPro" id="IPR051265">
    <property type="entry name" value="HIBADH-related_NP60_sf"/>
</dbReference>
<organism evidence="4 5">
    <name type="scientific">Chitinophaga pollutisoli</name>
    <dbReference type="NCBI Taxonomy" id="3133966"/>
    <lineage>
        <taxon>Bacteria</taxon>
        <taxon>Pseudomonadati</taxon>
        <taxon>Bacteroidota</taxon>
        <taxon>Chitinophagia</taxon>
        <taxon>Chitinophagales</taxon>
        <taxon>Chitinophagaceae</taxon>
        <taxon>Chitinophaga</taxon>
    </lineage>
</organism>
<dbReference type="Pfam" id="PF03446">
    <property type="entry name" value="NAD_binding_2"/>
    <property type="match status" value="1"/>
</dbReference>
<dbReference type="PANTHER" id="PTHR43580:SF2">
    <property type="entry name" value="CYTOKINE-LIKE NUCLEAR FACTOR N-PAC"/>
    <property type="match status" value="1"/>
</dbReference>
<keyword evidence="5" id="KW-1185">Reference proteome</keyword>